<keyword evidence="12" id="KW-1185">Reference proteome</keyword>
<reference evidence="11" key="1">
    <citation type="journal article" date="2020" name="Stud. Mycol.">
        <title>101 Dothideomycetes genomes: a test case for predicting lifestyles and emergence of pathogens.</title>
        <authorList>
            <person name="Haridas S."/>
            <person name="Albert R."/>
            <person name="Binder M."/>
            <person name="Bloem J."/>
            <person name="Labutti K."/>
            <person name="Salamov A."/>
            <person name="Andreopoulos B."/>
            <person name="Baker S."/>
            <person name="Barry K."/>
            <person name="Bills G."/>
            <person name="Bluhm B."/>
            <person name="Cannon C."/>
            <person name="Castanera R."/>
            <person name="Culley D."/>
            <person name="Daum C."/>
            <person name="Ezra D."/>
            <person name="Gonzalez J."/>
            <person name="Henrissat B."/>
            <person name="Kuo A."/>
            <person name="Liang C."/>
            <person name="Lipzen A."/>
            <person name="Lutzoni F."/>
            <person name="Magnuson J."/>
            <person name="Mondo S."/>
            <person name="Nolan M."/>
            <person name="Ohm R."/>
            <person name="Pangilinan J."/>
            <person name="Park H.-J."/>
            <person name="Ramirez L."/>
            <person name="Alfaro M."/>
            <person name="Sun H."/>
            <person name="Tritt A."/>
            <person name="Yoshinaga Y."/>
            <person name="Zwiers L.-H."/>
            <person name="Turgeon B."/>
            <person name="Goodwin S."/>
            <person name="Spatafora J."/>
            <person name="Crous P."/>
            <person name="Grigoriev I."/>
        </authorList>
    </citation>
    <scope>NUCLEOTIDE SEQUENCE</scope>
    <source>
        <strain evidence="11">CBS 133067</strain>
    </source>
</reference>
<dbReference type="AlphaFoldDB" id="A0A9P4M808"/>
<dbReference type="GO" id="GO:0051731">
    <property type="term" value="F:polynucleotide 5'-hydroxyl-kinase activity"/>
    <property type="evidence" value="ECO:0007669"/>
    <property type="project" value="InterPro"/>
</dbReference>
<feature type="compositionally biased region" description="Basic and acidic residues" evidence="9">
    <location>
        <begin position="563"/>
        <end position="575"/>
    </location>
</feature>
<proteinExistence type="inferred from homology"/>
<dbReference type="Proteomes" id="UP000799772">
    <property type="component" value="Unassembled WGS sequence"/>
</dbReference>
<evidence type="ECO:0000313" key="12">
    <source>
        <dbReference type="Proteomes" id="UP000799772"/>
    </source>
</evidence>
<evidence type="ECO:0000256" key="7">
    <source>
        <dbReference type="ARBA" id="ARBA00022777"/>
    </source>
</evidence>
<dbReference type="Pfam" id="PF16575">
    <property type="entry name" value="CLP1_P"/>
    <property type="match status" value="1"/>
</dbReference>
<dbReference type="GO" id="GO:0005634">
    <property type="term" value="C:nucleus"/>
    <property type="evidence" value="ECO:0007669"/>
    <property type="project" value="TreeGrafter"/>
</dbReference>
<feature type="non-terminal residue" evidence="11">
    <location>
        <position position="1"/>
    </location>
</feature>
<evidence type="ECO:0000256" key="5">
    <source>
        <dbReference type="ARBA" id="ARBA00022679"/>
    </source>
</evidence>
<gene>
    <name evidence="11" type="ORF">NA57DRAFT_42664</name>
</gene>
<dbReference type="Gene3D" id="3.40.50.300">
    <property type="entry name" value="P-loop containing nucleotide triphosphate hydrolases"/>
    <property type="match status" value="1"/>
</dbReference>
<keyword evidence="6" id="KW-0547">Nucleotide-binding</keyword>
<comment type="caution">
    <text evidence="11">The sequence shown here is derived from an EMBL/GenBank/DDBJ whole genome shotgun (WGS) entry which is preliminary data.</text>
</comment>
<dbReference type="PANTHER" id="PTHR12755">
    <property type="entry name" value="CLEAVAGE/POLYADENYLATION FACTOR IA SUBUNIT CLP1P"/>
    <property type="match status" value="1"/>
</dbReference>
<protein>
    <recommendedName>
        <fullName evidence="4">Polynucleotide 5'-hydroxyl-kinase GRC3</fullName>
    </recommendedName>
    <alternativeName>
        <fullName evidence="3">Polynucleotide 5'-hydroxyl-kinase grc3</fullName>
    </alternativeName>
</protein>
<dbReference type="InterPro" id="IPR027417">
    <property type="entry name" value="P-loop_NTPase"/>
</dbReference>
<evidence type="ECO:0000256" key="3">
    <source>
        <dbReference type="ARBA" id="ARBA00018706"/>
    </source>
</evidence>
<comment type="function">
    <text evidence="1">Polynucleotide 5'-kinase involved in rRNA processing.</text>
</comment>
<name>A0A9P4M808_9PEZI</name>
<evidence type="ECO:0000259" key="10">
    <source>
        <dbReference type="Pfam" id="PF16575"/>
    </source>
</evidence>
<evidence type="ECO:0000256" key="1">
    <source>
        <dbReference type="ARBA" id="ARBA00003798"/>
    </source>
</evidence>
<dbReference type="OrthoDB" id="4054781at2759"/>
<dbReference type="EMBL" id="ML978129">
    <property type="protein sequence ID" value="KAF2096339.1"/>
    <property type="molecule type" value="Genomic_DNA"/>
</dbReference>
<evidence type="ECO:0000256" key="6">
    <source>
        <dbReference type="ARBA" id="ARBA00022741"/>
    </source>
</evidence>
<dbReference type="GO" id="GO:0005524">
    <property type="term" value="F:ATP binding"/>
    <property type="evidence" value="ECO:0007669"/>
    <property type="project" value="UniProtKB-KW"/>
</dbReference>
<accession>A0A9P4M808</accession>
<evidence type="ECO:0000256" key="9">
    <source>
        <dbReference type="SAM" id="MobiDB-lite"/>
    </source>
</evidence>
<feature type="domain" description="Clp1 P-loop" evidence="10">
    <location>
        <begin position="165"/>
        <end position="317"/>
    </location>
</feature>
<keyword evidence="7" id="KW-0418">Kinase</keyword>
<sequence>LCTWIRSSDNIVKDSPDCLTVRLQEGQTICCLGLYRLVVRRGAVEVCKATLHEGSEPQTIYAPTTHALPLIKCLSPRSAEVSFLSIPKAVNRLTLLNRFSPSFRRIWNESLDQDTESVSFARRSFNTVLHSSEDALQRYLRPLEIPPESVPYLDRSVRQVIAVIGPKSSGKSVISKALLNSHLTRLREPFQALFFIDLDHASQELSLHGQITAYLVQKPLLGPAYTHMYAHESKAFEIIRAHPIPLNGPKDNEEHFIACALNLFQACLHSSSNTLSSSSLASLPIIIKFPSLQQGFSSAITMSLLRAVRPTHTISSARGPPKVLDDIALASSSGSLHEAASVQATSGSRTADELRDMHLLSWFHQSRDFGSSTAWSDVLLMSQKPLCVSYASESPDFAAVLCFPGSLPKGKLRSLLDASLISIVLVEDSDYMSSLDICYEGEDGIPYVNHQPGKYTTPLDPGKSRLVGVGLIRGISRETQHIQILSSLALSTLDRETLPPERTLLVHGCFDLPKAILFEQMFYEASFDGEFRPGAQGNEETVQLDDSLPARHIAAPYVEIDNGESRQRREGEAKWKSRRFNMGGSG</sequence>
<dbReference type="GO" id="GO:0000448">
    <property type="term" value="P:cleavage in ITS2 between 5.8S rRNA and LSU-rRNA of tricistronic rRNA transcript (SSU-rRNA, 5.8S rRNA, LSU-rRNA)"/>
    <property type="evidence" value="ECO:0007669"/>
    <property type="project" value="TreeGrafter"/>
</dbReference>
<evidence type="ECO:0000256" key="8">
    <source>
        <dbReference type="ARBA" id="ARBA00022840"/>
    </source>
</evidence>
<dbReference type="InterPro" id="IPR032319">
    <property type="entry name" value="CLP1_P"/>
</dbReference>
<feature type="region of interest" description="Disordered" evidence="9">
    <location>
        <begin position="562"/>
        <end position="586"/>
    </location>
</feature>
<keyword evidence="8" id="KW-0067">ATP-binding</keyword>
<dbReference type="InterPro" id="IPR045116">
    <property type="entry name" value="Clp1/Grc3"/>
</dbReference>
<evidence type="ECO:0000256" key="4">
    <source>
        <dbReference type="ARBA" id="ARBA00019824"/>
    </source>
</evidence>
<organism evidence="11 12">
    <name type="scientific">Rhizodiscina lignyota</name>
    <dbReference type="NCBI Taxonomy" id="1504668"/>
    <lineage>
        <taxon>Eukaryota</taxon>
        <taxon>Fungi</taxon>
        <taxon>Dikarya</taxon>
        <taxon>Ascomycota</taxon>
        <taxon>Pezizomycotina</taxon>
        <taxon>Dothideomycetes</taxon>
        <taxon>Pleosporomycetidae</taxon>
        <taxon>Aulographales</taxon>
        <taxon>Rhizodiscinaceae</taxon>
        <taxon>Rhizodiscina</taxon>
    </lineage>
</organism>
<comment type="similarity">
    <text evidence="2">Belongs to the Clp1 family. NOL9/GRC3 subfamily.</text>
</comment>
<evidence type="ECO:0000313" key="11">
    <source>
        <dbReference type="EMBL" id="KAF2096339.1"/>
    </source>
</evidence>
<dbReference type="PANTHER" id="PTHR12755:SF3">
    <property type="entry name" value="POLYNUCLEOTIDE 5'-HYDROXYL-KINASE NOL9"/>
    <property type="match status" value="1"/>
</dbReference>
<evidence type="ECO:0000256" key="2">
    <source>
        <dbReference type="ARBA" id="ARBA00011003"/>
    </source>
</evidence>
<keyword evidence="5" id="KW-0808">Transferase</keyword>